<dbReference type="PROSITE" id="PS51186">
    <property type="entry name" value="GNAT"/>
    <property type="match status" value="1"/>
</dbReference>
<accession>A0A344LI69</accession>
<dbReference type="PANTHER" id="PTHR43877">
    <property type="entry name" value="AMINOALKYLPHOSPHONATE N-ACETYLTRANSFERASE-RELATED-RELATED"/>
    <property type="match status" value="1"/>
</dbReference>
<reference evidence="4 5" key="1">
    <citation type="submission" date="2016-04" db="EMBL/GenBank/DDBJ databases">
        <title>Complete genome sequence and analysis of deep-sea sediment isolate, Amycolatopsis sp. WP1.</title>
        <authorList>
            <person name="Wang H."/>
            <person name="Chen S."/>
            <person name="Wu Q."/>
        </authorList>
    </citation>
    <scope>NUCLEOTIDE SEQUENCE [LARGE SCALE GENOMIC DNA]</scope>
    <source>
        <strain evidence="4 5">WP1</strain>
    </source>
</reference>
<feature type="domain" description="N-acetyltransferase" evidence="3">
    <location>
        <begin position="4"/>
        <end position="157"/>
    </location>
</feature>
<dbReference type="KEGG" id="aab:A4R43_39225"/>
<evidence type="ECO:0000259" key="3">
    <source>
        <dbReference type="PROSITE" id="PS51186"/>
    </source>
</evidence>
<keyword evidence="5" id="KW-1185">Reference proteome</keyword>
<name>A0A344LI69_9PSEU</name>
<dbReference type="OrthoDB" id="273614at2"/>
<dbReference type="Proteomes" id="UP000250434">
    <property type="component" value="Chromosome"/>
</dbReference>
<proteinExistence type="predicted"/>
<protein>
    <recommendedName>
        <fullName evidence="3">N-acetyltransferase domain-containing protein</fullName>
    </recommendedName>
</protein>
<dbReference type="CDD" id="cd04301">
    <property type="entry name" value="NAT_SF"/>
    <property type="match status" value="1"/>
</dbReference>
<sequence>MRAVELVPMTEEEFTAYREHVIVAYAEAKVHAGNWPAQDARRLSEEAHEQLLPAGLVTSVNHIYTARDGGRVVGTLWFAERDGESGRLAYLYNIEVHREQRGKGYGKAMMAALEDEVAKLGLDTIQLHVFGDNTTARSLYAGAGYAETNVVMSKRLR</sequence>
<keyword evidence="2" id="KW-0012">Acyltransferase</keyword>
<evidence type="ECO:0000256" key="2">
    <source>
        <dbReference type="ARBA" id="ARBA00023315"/>
    </source>
</evidence>
<evidence type="ECO:0000313" key="5">
    <source>
        <dbReference type="Proteomes" id="UP000250434"/>
    </source>
</evidence>
<dbReference type="RefSeq" id="WP_113696804.1">
    <property type="nucleotide sequence ID" value="NZ_CP015163.1"/>
</dbReference>
<dbReference type="InterPro" id="IPR000182">
    <property type="entry name" value="GNAT_dom"/>
</dbReference>
<dbReference type="SUPFAM" id="SSF55729">
    <property type="entry name" value="Acyl-CoA N-acyltransferases (Nat)"/>
    <property type="match status" value="1"/>
</dbReference>
<dbReference type="InterPro" id="IPR016181">
    <property type="entry name" value="Acyl_CoA_acyltransferase"/>
</dbReference>
<keyword evidence="1" id="KW-0808">Transferase</keyword>
<dbReference type="EMBL" id="CP015163">
    <property type="protein sequence ID" value="AXB47743.1"/>
    <property type="molecule type" value="Genomic_DNA"/>
</dbReference>
<dbReference type="Gene3D" id="3.40.630.30">
    <property type="match status" value="1"/>
</dbReference>
<gene>
    <name evidence="4" type="ORF">A4R43_39225</name>
</gene>
<dbReference type="Pfam" id="PF00583">
    <property type="entry name" value="Acetyltransf_1"/>
    <property type="match status" value="1"/>
</dbReference>
<evidence type="ECO:0000256" key="1">
    <source>
        <dbReference type="ARBA" id="ARBA00022679"/>
    </source>
</evidence>
<evidence type="ECO:0000313" key="4">
    <source>
        <dbReference type="EMBL" id="AXB47743.1"/>
    </source>
</evidence>
<dbReference type="GO" id="GO:0016747">
    <property type="term" value="F:acyltransferase activity, transferring groups other than amino-acyl groups"/>
    <property type="evidence" value="ECO:0007669"/>
    <property type="project" value="InterPro"/>
</dbReference>
<dbReference type="InterPro" id="IPR050832">
    <property type="entry name" value="Bact_Acetyltransf"/>
</dbReference>
<organism evidence="4 5">
    <name type="scientific">Amycolatopsis albispora</name>
    <dbReference type="NCBI Taxonomy" id="1804986"/>
    <lineage>
        <taxon>Bacteria</taxon>
        <taxon>Bacillati</taxon>
        <taxon>Actinomycetota</taxon>
        <taxon>Actinomycetes</taxon>
        <taxon>Pseudonocardiales</taxon>
        <taxon>Pseudonocardiaceae</taxon>
        <taxon>Amycolatopsis</taxon>
    </lineage>
</organism>
<dbReference type="AlphaFoldDB" id="A0A344LI69"/>